<dbReference type="CDD" id="cd07344">
    <property type="entry name" value="M48_yhfN_like"/>
    <property type="match status" value="1"/>
</dbReference>
<evidence type="ECO:0000313" key="3">
    <source>
        <dbReference type="Proteomes" id="UP000184066"/>
    </source>
</evidence>
<dbReference type="PANTHER" id="PTHR30399:SF1">
    <property type="entry name" value="UTP PYROPHOSPHATASE"/>
    <property type="match status" value="1"/>
</dbReference>
<dbReference type="InterPro" id="IPR053136">
    <property type="entry name" value="UTP_pyrophosphatase-like"/>
</dbReference>
<dbReference type="AlphaFoldDB" id="A0A1M7TUS3"/>
<sequence length="235" mass="25470">MGVSIRLERPSVSVTVRRSARSRRFSLSVSRIDGRPLLTIPDAASLDEARGFLERHAEWLSGALDRAPGALPVTEGMTLPIGGRPVVLRADPARRRGAPALSGDALLIPPSAAGPGPAVKTFLIARARDALTPAARRHAAALGKAPARVTLRDTRSRWGSCTAEGALSFSWRLAMAPPAVQDYVAAHEAAHLVEMNHGPRFWALVERLRPDWREQRAWLRANGAALHRFRFDPAG</sequence>
<keyword evidence="3" id="KW-1185">Reference proteome</keyword>
<dbReference type="Proteomes" id="UP000184066">
    <property type="component" value="Unassembled WGS sequence"/>
</dbReference>
<name>A0A1M7TUS3_9RHOB</name>
<protein>
    <recommendedName>
        <fullName evidence="1">YgjP-like metallopeptidase domain-containing protein</fullName>
    </recommendedName>
</protein>
<dbReference type="Gene3D" id="3.30.2010.10">
    <property type="entry name" value="Metalloproteases ('zincins'), catalytic domain"/>
    <property type="match status" value="1"/>
</dbReference>
<dbReference type="PANTHER" id="PTHR30399">
    <property type="entry name" value="UNCHARACTERIZED PROTEIN YGJP"/>
    <property type="match status" value="1"/>
</dbReference>
<gene>
    <name evidence="2" type="ORF">SAMN05216200_11056</name>
</gene>
<dbReference type="OrthoDB" id="9795402at2"/>
<dbReference type="RefSeq" id="WP_072748129.1">
    <property type="nucleotide sequence ID" value="NZ_FOHL01000001.1"/>
</dbReference>
<proteinExistence type="predicted"/>
<dbReference type="STRING" id="1189325.SAMN04488119_101476"/>
<organism evidence="2 3">
    <name type="scientific">Oceanicella actignis</name>
    <dbReference type="NCBI Taxonomy" id="1189325"/>
    <lineage>
        <taxon>Bacteria</taxon>
        <taxon>Pseudomonadati</taxon>
        <taxon>Pseudomonadota</taxon>
        <taxon>Alphaproteobacteria</taxon>
        <taxon>Rhodobacterales</taxon>
        <taxon>Paracoccaceae</taxon>
        <taxon>Oceanicella</taxon>
    </lineage>
</organism>
<evidence type="ECO:0000259" key="1">
    <source>
        <dbReference type="Pfam" id="PF01863"/>
    </source>
</evidence>
<feature type="domain" description="YgjP-like metallopeptidase" evidence="1">
    <location>
        <begin position="24"/>
        <end position="221"/>
    </location>
</feature>
<dbReference type="InterPro" id="IPR002725">
    <property type="entry name" value="YgjP-like_metallopeptidase"/>
</dbReference>
<accession>A0A1M7TUS3</accession>
<dbReference type="EMBL" id="FRDL01000010">
    <property type="protein sequence ID" value="SHN74460.1"/>
    <property type="molecule type" value="Genomic_DNA"/>
</dbReference>
<dbReference type="Pfam" id="PF01863">
    <property type="entry name" value="YgjP-like"/>
    <property type="match status" value="1"/>
</dbReference>
<evidence type="ECO:0000313" key="2">
    <source>
        <dbReference type="EMBL" id="SHN74460.1"/>
    </source>
</evidence>
<reference evidence="2 3" key="1">
    <citation type="submission" date="2016-12" db="EMBL/GenBank/DDBJ databases">
        <authorList>
            <person name="Song W.-J."/>
            <person name="Kurnit D.M."/>
        </authorList>
    </citation>
    <scope>NUCLEOTIDE SEQUENCE [LARGE SCALE GENOMIC DNA]</scope>
    <source>
        <strain evidence="2 3">CGMCC 1.10808</strain>
    </source>
</reference>